<dbReference type="Gene3D" id="2.30.30.40">
    <property type="entry name" value="SH3 Domains"/>
    <property type="match status" value="1"/>
</dbReference>
<accession>A0A0G1DMA0</accession>
<feature type="transmembrane region" description="Helical" evidence="2">
    <location>
        <begin position="94"/>
        <end position="113"/>
    </location>
</feature>
<keyword evidence="2" id="KW-0472">Membrane</keyword>
<feature type="region of interest" description="Disordered" evidence="1">
    <location>
        <begin position="527"/>
        <end position="546"/>
    </location>
</feature>
<evidence type="ECO:0000256" key="2">
    <source>
        <dbReference type="SAM" id="Phobius"/>
    </source>
</evidence>
<evidence type="ECO:0000313" key="5">
    <source>
        <dbReference type="Proteomes" id="UP000034090"/>
    </source>
</evidence>
<dbReference type="GO" id="GO:0003677">
    <property type="term" value="F:DNA binding"/>
    <property type="evidence" value="ECO:0007669"/>
    <property type="project" value="InterPro"/>
</dbReference>
<evidence type="ECO:0000259" key="3">
    <source>
        <dbReference type="PROSITE" id="PS51781"/>
    </source>
</evidence>
<feature type="transmembrane region" description="Helical" evidence="2">
    <location>
        <begin position="734"/>
        <end position="755"/>
    </location>
</feature>
<feature type="transmembrane region" description="Helical" evidence="2">
    <location>
        <begin position="1140"/>
        <end position="1159"/>
    </location>
</feature>
<dbReference type="InterPro" id="IPR003646">
    <property type="entry name" value="SH3-like_bac-type"/>
</dbReference>
<feature type="transmembrane region" description="Helical" evidence="2">
    <location>
        <begin position="1064"/>
        <end position="1083"/>
    </location>
</feature>
<feature type="transmembrane region" description="Helical" evidence="2">
    <location>
        <begin position="1035"/>
        <end position="1058"/>
    </location>
</feature>
<feature type="transmembrane region" description="Helical" evidence="2">
    <location>
        <begin position="994"/>
        <end position="1014"/>
    </location>
</feature>
<gene>
    <name evidence="4" type="ORF">UV74_C0003G0003</name>
</gene>
<feature type="transmembrane region" description="Helical" evidence="2">
    <location>
        <begin position="819"/>
        <end position="840"/>
    </location>
</feature>
<dbReference type="PROSITE" id="PS51781">
    <property type="entry name" value="SH3B"/>
    <property type="match status" value="1"/>
</dbReference>
<feature type="transmembrane region" description="Helical" evidence="2">
    <location>
        <begin position="852"/>
        <end position="872"/>
    </location>
</feature>
<dbReference type="Proteomes" id="UP000034090">
    <property type="component" value="Unassembled WGS sequence"/>
</dbReference>
<keyword evidence="2" id="KW-1133">Transmembrane helix</keyword>
<comment type="caution">
    <text evidence="4">The sequence shown here is derived from an EMBL/GenBank/DDBJ whole genome shotgun (WGS) entry which is preliminary data.</text>
</comment>
<organism evidence="4 5">
    <name type="scientific">Candidatus Woesebacteria bacterium GW2011_GWB1_43_14</name>
    <dbReference type="NCBI Taxonomy" id="1618578"/>
    <lineage>
        <taxon>Bacteria</taxon>
        <taxon>Candidatus Woeseibacteriota</taxon>
    </lineage>
</organism>
<dbReference type="SMART" id="SM00287">
    <property type="entry name" value="SH3b"/>
    <property type="match status" value="1"/>
</dbReference>
<feature type="transmembrane region" description="Helical" evidence="2">
    <location>
        <begin position="919"/>
        <end position="937"/>
    </location>
</feature>
<dbReference type="AlphaFoldDB" id="A0A0G1DMA0"/>
<reference evidence="4 5" key="1">
    <citation type="journal article" date="2015" name="Nature">
        <title>rRNA introns, odd ribosomes, and small enigmatic genomes across a large radiation of phyla.</title>
        <authorList>
            <person name="Brown C.T."/>
            <person name="Hug L.A."/>
            <person name="Thomas B.C."/>
            <person name="Sharon I."/>
            <person name="Castelle C.J."/>
            <person name="Singh A."/>
            <person name="Wilkins M.J."/>
            <person name="Williams K.H."/>
            <person name="Banfield J.F."/>
        </authorList>
    </citation>
    <scope>NUCLEOTIDE SEQUENCE [LARGE SCALE GENOMIC DNA]</scope>
</reference>
<dbReference type="Pfam" id="PF08239">
    <property type="entry name" value="SH3_3"/>
    <property type="match status" value="1"/>
</dbReference>
<proteinExistence type="predicted"/>
<dbReference type="EMBL" id="LCFQ01000003">
    <property type="protein sequence ID" value="KKS98759.1"/>
    <property type="molecule type" value="Genomic_DNA"/>
</dbReference>
<feature type="transmembrane region" description="Helical" evidence="2">
    <location>
        <begin position="970"/>
        <end position="988"/>
    </location>
</feature>
<keyword evidence="2" id="KW-0812">Transmembrane</keyword>
<evidence type="ECO:0000313" key="4">
    <source>
        <dbReference type="EMBL" id="KKS98759.1"/>
    </source>
</evidence>
<evidence type="ECO:0000256" key="1">
    <source>
        <dbReference type="SAM" id="MobiDB-lite"/>
    </source>
</evidence>
<dbReference type="STRING" id="1618578.UV74_C0003G0003"/>
<dbReference type="NCBIfam" id="TIGR01764">
    <property type="entry name" value="excise"/>
    <property type="match status" value="1"/>
</dbReference>
<dbReference type="Pfam" id="PF12728">
    <property type="entry name" value="HTH_17"/>
    <property type="match status" value="1"/>
</dbReference>
<feature type="transmembrane region" description="Helical" evidence="2">
    <location>
        <begin position="761"/>
        <end position="780"/>
    </location>
</feature>
<feature type="transmembrane region" description="Helical" evidence="2">
    <location>
        <begin position="878"/>
        <end position="898"/>
    </location>
</feature>
<feature type="transmembrane region" description="Helical" evidence="2">
    <location>
        <begin position="584"/>
        <end position="605"/>
    </location>
</feature>
<dbReference type="SUPFAM" id="SSF46955">
    <property type="entry name" value="Putative DNA-binding domain"/>
    <property type="match status" value="1"/>
</dbReference>
<dbReference type="InterPro" id="IPR041657">
    <property type="entry name" value="HTH_17"/>
</dbReference>
<feature type="transmembrane region" description="Helical" evidence="2">
    <location>
        <begin position="676"/>
        <end position="693"/>
    </location>
</feature>
<feature type="transmembrane region" description="Helical" evidence="2">
    <location>
        <begin position="699"/>
        <end position="722"/>
    </location>
</feature>
<sequence length="1278" mass="138069">MPKKFYSVKEASKILGVSTNTVYKYLDEGSLKGKRHSNRGRFKIPFSEIEPYLAGEESPGTGREIPNIGKESTSTINTIDKVQVDKRGGAKLTFFELWFGASLVGLVFIYFLWNFGQGAAGSQIRESEAKNKSSLLTDIGNATLGYSARTFSQFGSLISHVLPAQEPKNEAQRSNEIVNPLTEIVSEGDTPDLSYKTEDTERRTYELYVNAQVLSSSTQRLLGKSRILTSTELNDAINEMSQLLGSLSDSSDKKTIYAEINWLDETWDFSTIEAIRRAASQVSYILDSLQKQSLGAFTKPELSDLNNLVSETDLLQRLVGSTSDTSTQKTLYGNIKEVEILAQALDAKTQEIDKVLGSWDSYNISEKENTIKSILSESLSLNILPKVDEVILSGLLNQGSDIELKNSLLSVKGVLAANKTYLAQKAGKPVVATWLESGGNVFKILVVNPSASASQEVTIKYYLPAEIGKEPVGQIDEGLKLSFDSQRNQYYVEGSLLLGAGEIKTIGLKVNDTQQVAQKNVAVEKSLEEEPPEVLETASSVDKPSDKVVAPVAQNEKTAEPSNPPANAGQVAGVNTVNYPAQGIVVWGSIIAVLILGLVLLVIYLKSRLGRGDKKPEQAGSDDVAVTAIKETSILLPEVKLNPENIVVAASPSRASFTFPRIEFTAIRKDLGSIKTGILTILTSITAFFSKILTSIKKFFISLTTGLARFIAAIVHGVKKFFVDAVSAVRRIPVAIKTGLTAILTSIAAFFSKLLTSIKKFFILLITGLARFVASIRASFRRAFRAVVSAVRIGLVSIKTGTLTVRASITAFFSKSLSLTVKLAVSIKTAFVNFIHAIITSLQKGLRDIAGAITKFFVSIKTGLITIGVSIATFFSKLLASTIKLVVSVKTGLGNLMVFTTFSLKRGFRAVVFATKKGLVATLVSIKNLVVAIVASFKRGFLAVVFAFKTFFVNVASAIRNALISIKTGLVTVLVSIKNLVVAMAASLKRSFLAVIHAIVAFIVKITSSVKTFLANVIIAIRRVLVAIVTSLQKILVSIAAFFIRVLFTTANLITAIVTSLKKVVSTIVNAAITLLANILSAVTKIVTSLMAGTLKAMLAMVKGLLNILNFIAKLADSALAQLDFQNPTIHRSPPNFPKIATFLLVGLTSATVLAVLAFKFISVIKADSLVVLDKEAVDQTEEIKIGSSRNEDMVLIKVSDGSNVNVRQEATTSSKIIAKIKYTKMVSKVGEEGDWTEIATGPDQLSGIEESLTGWVSSKLIETSAEEISQVLESQEH</sequence>
<feature type="domain" description="SH3b" evidence="3">
    <location>
        <begin position="1192"/>
        <end position="1266"/>
    </location>
</feature>
<name>A0A0G1DMA0_9BACT</name>
<dbReference type="InterPro" id="IPR009061">
    <property type="entry name" value="DNA-bd_dom_put_sf"/>
</dbReference>
<protein>
    <recommendedName>
        <fullName evidence="3">SH3b domain-containing protein</fullName>
    </recommendedName>
</protein>
<dbReference type="InterPro" id="IPR010093">
    <property type="entry name" value="SinI_DNA-bd"/>
</dbReference>